<dbReference type="EMBL" id="JABFDN010000007">
    <property type="protein sequence ID" value="NPU67520.1"/>
    <property type="molecule type" value="Genomic_DNA"/>
</dbReference>
<comment type="caution">
    <text evidence="1">The sequence shown here is derived from an EMBL/GenBank/DDBJ whole genome shotgun (WGS) entry which is preliminary data.</text>
</comment>
<reference evidence="1" key="1">
    <citation type="submission" date="2020-05" db="EMBL/GenBank/DDBJ databases">
        <title>Nod-independent and nitrogen-fixing Bradyrhizobium aeschynomene sp. nov. isolated from nodules of Aeschynomene indica.</title>
        <authorList>
            <person name="Zhang Z."/>
        </authorList>
    </citation>
    <scope>NUCLEOTIDE SEQUENCE</scope>
    <source>
        <strain evidence="1">83012</strain>
    </source>
</reference>
<organism evidence="1 2">
    <name type="scientific">Bradyrhizobium aeschynomenes</name>
    <dbReference type="NCBI Taxonomy" id="2734909"/>
    <lineage>
        <taxon>Bacteria</taxon>
        <taxon>Pseudomonadati</taxon>
        <taxon>Pseudomonadota</taxon>
        <taxon>Alphaproteobacteria</taxon>
        <taxon>Hyphomicrobiales</taxon>
        <taxon>Nitrobacteraceae</taxon>
        <taxon>Bradyrhizobium</taxon>
    </lineage>
</organism>
<evidence type="ECO:0000313" key="1">
    <source>
        <dbReference type="EMBL" id="NPU67520.1"/>
    </source>
</evidence>
<accession>A0ABX2CJC5</accession>
<evidence type="ECO:0000313" key="2">
    <source>
        <dbReference type="Proteomes" id="UP000886476"/>
    </source>
</evidence>
<protein>
    <submittedName>
        <fullName evidence="1">Uncharacterized protein</fullName>
    </submittedName>
</protein>
<name>A0ABX2CJC5_9BRAD</name>
<dbReference type="Proteomes" id="UP000886476">
    <property type="component" value="Unassembled WGS sequence"/>
</dbReference>
<keyword evidence="2" id="KW-1185">Reference proteome</keyword>
<gene>
    <name evidence="1" type="ORF">HL667_21130</name>
</gene>
<sequence length="252" mass="28610">MIAAYDSHQPMLFLLRDEQLATYRLSRSQPFTRAGLYSFLSPDGHGIKLPDKPVLVNGPDFMADMSVFPDERHNVFFMEGYVYVDDASAIRKYVRTDGSWIKDGREIKLPKDFSSTEIVRCGDHDVASLVGVETSRYMVLGERSSQQDWLAQVGVRKLFRKFNEPFLISGDYGVCAFPLLDHRRWHTTLGIARLDRSGVRTFSLPYPEFEIANDNLSFSKDGCYLMLQGTWLGGEAPGNTHLLAVQAPECRR</sequence>
<proteinExistence type="predicted"/>
<dbReference type="RefSeq" id="WP_172112604.1">
    <property type="nucleotide sequence ID" value="NZ_JABFDN010000007.1"/>
</dbReference>